<proteinExistence type="predicted"/>
<dbReference type="EMBL" id="JAIVGD010000018">
    <property type="protein sequence ID" value="KAH0756374.1"/>
    <property type="molecule type" value="Genomic_DNA"/>
</dbReference>
<sequence>MVDKQQVGHQALDASAHCLKRVSHSLLKKSDFPAYAMLSGWSRKGRKACPTCNHGTCSQYLKHSRKMCYMGHRAFLPPYHSFRRDKKSFDGKESFGQSIVHLPVATIKIT</sequence>
<comment type="caution">
    <text evidence="1">The sequence shown here is derived from an EMBL/GenBank/DDBJ whole genome shotgun (WGS) entry which is preliminary data.</text>
</comment>
<keyword evidence="2" id="KW-1185">Reference proteome</keyword>
<gene>
    <name evidence="1" type="ORF">KY290_026644</name>
</gene>
<evidence type="ECO:0000313" key="2">
    <source>
        <dbReference type="Proteomes" id="UP000826656"/>
    </source>
</evidence>
<dbReference type="Pfam" id="PF02992">
    <property type="entry name" value="Transposase_21"/>
    <property type="match status" value="1"/>
</dbReference>
<accession>A0ABQ7UX11</accession>
<dbReference type="InterPro" id="IPR004242">
    <property type="entry name" value="Transposase_21"/>
</dbReference>
<reference evidence="1 2" key="1">
    <citation type="journal article" date="2021" name="bioRxiv">
        <title>Chromosome-scale and haplotype-resolved genome assembly of a tetraploid potato cultivar.</title>
        <authorList>
            <person name="Sun H."/>
            <person name="Jiao W.-B."/>
            <person name="Krause K."/>
            <person name="Campoy J.A."/>
            <person name="Goel M."/>
            <person name="Folz-Donahue K."/>
            <person name="Kukat C."/>
            <person name="Huettel B."/>
            <person name="Schneeberger K."/>
        </authorList>
    </citation>
    <scope>NUCLEOTIDE SEQUENCE [LARGE SCALE GENOMIC DNA]</scope>
    <source>
        <strain evidence="1">SolTubOtavaFocal</strain>
        <tissue evidence="1">Leaves</tissue>
    </source>
</reference>
<organism evidence="1 2">
    <name type="scientific">Solanum tuberosum</name>
    <name type="common">Potato</name>
    <dbReference type="NCBI Taxonomy" id="4113"/>
    <lineage>
        <taxon>Eukaryota</taxon>
        <taxon>Viridiplantae</taxon>
        <taxon>Streptophyta</taxon>
        <taxon>Embryophyta</taxon>
        <taxon>Tracheophyta</taxon>
        <taxon>Spermatophyta</taxon>
        <taxon>Magnoliopsida</taxon>
        <taxon>eudicotyledons</taxon>
        <taxon>Gunneridae</taxon>
        <taxon>Pentapetalae</taxon>
        <taxon>asterids</taxon>
        <taxon>lamiids</taxon>
        <taxon>Solanales</taxon>
        <taxon>Solanaceae</taxon>
        <taxon>Solanoideae</taxon>
        <taxon>Solaneae</taxon>
        <taxon>Solanum</taxon>
    </lineage>
</organism>
<protein>
    <submittedName>
        <fullName evidence="1">Uncharacterized protein</fullName>
    </submittedName>
</protein>
<dbReference type="Proteomes" id="UP000826656">
    <property type="component" value="Unassembled WGS sequence"/>
</dbReference>
<evidence type="ECO:0000313" key="1">
    <source>
        <dbReference type="EMBL" id="KAH0756374.1"/>
    </source>
</evidence>
<dbReference type="PANTHER" id="PTHR10775">
    <property type="entry name" value="OS08G0208400 PROTEIN"/>
    <property type="match status" value="1"/>
</dbReference>
<name>A0ABQ7UX11_SOLTU</name>
<dbReference type="PANTHER" id="PTHR10775:SF182">
    <property type="entry name" value="TRANSPOSON, EN_SPM-LIKE, TRANSPOSASE-ASSOCIATED DOMAIN PROTEIN-RELATED"/>
    <property type="match status" value="1"/>
</dbReference>